<evidence type="ECO:0000313" key="3">
    <source>
        <dbReference type="Proteomes" id="UP001515480"/>
    </source>
</evidence>
<gene>
    <name evidence="2" type="ORF">AB1Y20_014851</name>
</gene>
<protein>
    <recommendedName>
        <fullName evidence="4">Fe2OG dioxygenase domain-containing protein</fullName>
    </recommendedName>
</protein>
<name>A0AB34JYW2_PRYPA</name>
<dbReference type="Gene3D" id="3.60.130.30">
    <property type="match status" value="1"/>
</dbReference>
<dbReference type="AlphaFoldDB" id="A0AB34JYW2"/>
<proteinExistence type="predicted"/>
<evidence type="ECO:0008006" key="4">
    <source>
        <dbReference type="Google" id="ProtNLM"/>
    </source>
</evidence>
<sequence length="259" mass="28345">MDGAWVDGGGFKAELGAAEASSFTLAARRCEHSDGAEAGEEEEEEEEAEAGVDPPLVEQLRPLAATELLRRVEAGGAGERAARGKGELLLQAARACGERRVSRWQGHALPPRLADALLHELRGLRWPAKSQRDELTSEHYLVLKPAAEADCSYATLRRLCAEVMAFAEPEYKYSGVAVTHNFVGSPHIDHCDTTYQFALALGDFEGGELCVEQDEQTVCAVDTKGRIACVDGRYVHWVRTHRGGDRFSLIFYDTTVDVL</sequence>
<reference evidence="2 3" key="1">
    <citation type="journal article" date="2024" name="Science">
        <title>Giant polyketide synthase enzymes in the biosynthesis of giant marine polyether toxins.</title>
        <authorList>
            <person name="Fallon T.R."/>
            <person name="Shende V.V."/>
            <person name="Wierzbicki I.H."/>
            <person name="Pendleton A.L."/>
            <person name="Watervoot N.F."/>
            <person name="Auber R.P."/>
            <person name="Gonzalez D.J."/>
            <person name="Wisecaver J.H."/>
            <person name="Moore B.S."/>
        </authorList>
    </citation>
    <scope>NUCLEOTIDE SEQUENCE [LARGE SCALE GENOMIC DNA]</scope>
    <source>
        <strain evidence="2 3">12B1</strain>
    </source>
</reference>
<keyword evidence="3" id="KW-1185">Reference proteome</keyword>
<dbReference type="Proteomes" id="UP001515480">
    <property type="component" value="Unassembled WGS sequence"/>
</dbReference>
<evidence type="ECO:0000313" key="2">
    <source>
        <dbReference type="EMBL" id="KAL1526122.1"/>
    </source>
</evidence>
<dbReference type="EMBL" id="JBGBPQ010000003">
    <property type="protein sequence ID" value="KAL1526122.1"/>
    <property type="molecule type" value="Genomic_DNA"/>
</dbReference>
<comment type="caution">
    <text evidence="2">The sequence shown here is derived from an EMBL/GenBank/DDBJ whole genome shotgun (WGS) entry which is preliminary data.</text>
</comment>
<organism evidence="2 3">
    <name type="scientific">Prymnesium parvum</name>
    <name type="common">Toxic golden alga</name>
    <dbReference type="NCBI Taxonomy" id="97485"/>
    <lineage>
        <taxon>Eukaryota</taxon>
        <taxon>Haptista</taxon>
        <taxon>Haptophyta</taxon>
        <taxon>Prymnesiophyceae</taxon>
        <taxon>Prymnesiales</taxon>
        <taxon>Prymnesiaceae</taxon>
        <taxon>Prymnesium</taxon>
    </lineage>
</organism>
<evidence type="ECO:0000256" key="1">
    <source>
        <dbReference type="SAM" id="MobiDB-lite"/>
    </source>
</evidence>
<feature type="compositionally biased region" description="Acidic residues" evidence="1">
    <location>
        <begin position="37"/>
        <end position="50"/>
    </location>
</feature>
<accession>A0AB34JYW2</accession>
<feature type="region of interest" description="Disordered" evidence="1">
    <location>
        <begin position="28"/>
        <end position="54"/>
    </location>
</feature>